<dbReference type="SUPFAM" id="SSF52047">
    <property type="entry name" value="RNI-like"/>
    <property type="match status" value="1"/>
</dbReference>
<proteinExistence type="predicted"/>
<comment type="caution">
    <text evidence="1">The sequence shown here is derived from an EMBL/GenBank/DDBJ whole genome shotgun (WGS) entry which is preliminary data.</text>
</comment>
<dbReference type="InterPro" id="IPR032675">
    <property type="entry name" value="LRR_dom_sf"/>
</dbReference>
<name>A0A8H7XS09_PSICU</name>
<accession>A0A8H7XS09</accession>
<sequence>MDGQVNWKWDANTQGWVAETPPEHPLESVAEEVIAGYIFDVISSMKAVEEVIWKPERKDSEQTHKLVMDALKTLPNLRHIDVSVTWLRTPLDLDSVTSLQEIIMHEISETLQVDMFEGLAKAVAQNPQLHLIDIRNAGFYRRNIDEFQCLHQVFKYYPREAPPLRLRDLRMFECRFRLDDITIPHLQHLTSLQLLCVEEHCTLPSQPASQSGANLDRDLVLQGKDSFCSNLEDVWTAFRSIGVQLENISIDMVPSSFLDYLASYSGLKKLNIDLHKLRNSELSDSMAAKFYDKSIIGHTNTLEELILSTSYEGLWCIGPHNFKTLAQCKNMERLCIGVNLSQLPLPSDRNGDYKTAARSDIEHNLITTLLNTAVTHMPKIQFIRILEASVMDCCSARPCEVHSVQGPPSSRVASATILTDFIAPASCKRLPFLAINSLIGRRFGFVGCVVEDGELKGSLRYVLSNN</sequence>
<organism evidence="1">
    <name type="scientific">Psilocybe cubensis</name>
    <name type="common">Psychedelic mushroom</name>
    <name type="synonym">Stropharia cubensis</name>
    <dbReference type="NCBI Taxonomy" id="181762"/>
    <lineage>
        <taxon>Eukaryota</taxon>
        <taxon>Fungi</taxon>
        <taxon>Dikarya</taxon>
        <taxon>Basidiomycota</taxon>
        <taxon>Agaricomycotina</taxon>
        <taxon>Agaricomycetes</taxon>
        <taxon>Agaricomycetidae</taxon>
        <taxon>Agaricales</taxon>
        <taxon>Agaricineae</taxon>
        <taxon>Strophariaceae</taxon>
        <taxon>Psilocybe</taxon>
    </lineage>
</organism>
<evidence type="ECO:0000313" key="1">
    <source>
        <dbReference type="EMBL" id="KAG5164668.1"/>
    </source>
</evidence>
<protein>
    <submittedName>
        <fullName evidence="1">Uncharacterized protein</fullName>
    </submittedName>
</protein>
<gene>
    <name evidence="1" type="ORF">JR316_010309</name>
</gene>
<dbReference type="AlphaFoldDB" id="A0A8H7XS09"/>
<dbReference type="EMBL" id="JAFIQS010000011">
    <property type="protein sequence ID" value="KAG5164668.1"/>
    <property type="molecule type" value="Genomic_DNA"/>
</dbReference>
<dbReference type="Gene3D" id="3.80.10.10">
    <property type="entry name" value="Ribonuclease Inhibitor"/>
    <property type="match status" value="1"/>
</dbReference>
<reference evidence="1" key="1">
    <citation type="submission" date="2021-02" db="EMBL/GenBank/DDBJ databases">
        <title>Psilocybe cubensis genome.</title>
        <authorList>
            <person name="Mckernan K.J."/>
            <person name="Crawford S."/>
            <person name="Trippe A."/>
            <person name="Kane L.T."/>
            <person name="Mclaughlin S."/>
        </authorList>
    </citation>
    <scope>NUCLEOTIDE SEQUENCE [LARGE SCALE GENOMIC DNA]</scope>
    <source>
        <strain evidence="1">MGC-MH-2018</strain>
    </source>
</reference>